<evidence type="ECO:0000313" key="9">
    <source>
        <dbReference type="EMBL" id="QAV16575.1"/>
    </source>
</evidence>
<keyword evidence="11" id="KW-1185">Reference proteome</keyword>
<dbReference type="InterPro" id="IPR014284">
    <property type="entry name" value="RNA_pol_sigma-70_dom"/>
</dbReference>
<organism evidence="9 10">
    <name type="scientific">Paenibacillus chitinolyticus</name>
    <dbReference type="NCBI Taxonomy" id="79263"/>
    <lineage>
        <taxon>Bacteria</taxon>
        <taxon>Bacillati</taxon>
        <taxon>Bacillota</taxon>
        <taxon>Bacilli</taxon>
        <taxon>Bacillales</taxon>
        <taxon>Paenibacillaceae</taxon>
        <taxon>Paenibacillus</taxon>
    </lineage>
</organism>
<dbReference type="SUPFAM" id="SSF88659">
    <property type="entry name" value="Sigma3 and sigma4 domains of RNA polymerase sigma factors"/>
    <property type="match status" value="1"/>
</dbReference>
<evidence type="ECO:0000256" key="1">
    <source>
        <dbReference type="ARBA" id="ARBA00010641"/>
    </source>
</evidence>
<dbReference type="OrthoDB" id="9785675at2"/>
<proteinExistence type="inferred from homology"/>
<dbReference type="Proteomes" id="UP001527202">
    <property type="component" value="Unassembled WGS sequence"/>
</dbReference>
<dbReference type="InterPro" id="IPR013249">
    <property type="entry name" value="RNA_pol_sigma70_r4_t2"/>
</dbReference>
<dbReference type="Pfam" id="PF04542">
    <property type="entry name" value="Sigma70_r2"/>
    <property type="match status" value="1"/>
</dbReference>
<dbReference type="GO" id="GO:0016987">
    <property type="term" value="F:sigma factor activity"/>
    <property type="evidence" value="ECO:0007669"/>
    <property type="project" value="UniProtKB-KW"/>
</dbReference>
<dbReference type="InterPro" id="IPR036388">
    <property type="entry name" value="WH-like_DNA-bd_sf"/>
</dbReference>
<dbReference type="EMBL" id="JAMDMJ010000010">
    <property type="protein sequence ID" value="MCY9596137.1"/>
    <property type="molecule type" value="Genomic_DNA"/>
</dbReference>
<dbReference type="NCBIfam" id="TIGR02937">
    <property type="entry name" value="sigma70-ECF"/>
    <property type="match status" value="1"/>
</dbReference>
<comment type="similarity">
    <text evidence="1">Belongs to the sigma-70 factor family. ECF subfamily.</text>
</comment>
<evidence type="ECO:0000256" key="4">
    <source>
        <dbReference type="ARBA" id="ARBA00023163"/>
    </source>
</evidence>
<dbReference type="GeneID" id="95373632"/>
<evidence type="ECO:0000313" key="10">
    <source>
        <dbReference type="Proteomes" id="UP000288943"/>
    </source>
</evidence>
<keyword evidence="2" id="KW-0805">Transcription regulation</keyword>
<feature type="domain" description="RNA polymerase sigma factor 70 region 4 type 2" evidence="7">
    <location>
        <begin position="120"/>
        <end position="172"/>
    </location>
</feature>
<dbReference type="PANTHER" id="PTHR43133:SF62">
    <property type="entry name" value="RNA POLYMERASE SIGMA FACTOR SIGZ"/>
    <property type="match status" value="1"/>
</dbReference>
<dbReference type="RefSeq" id="WP_042233958.1">
    <property type="nucleotide sequence ID" value="NZ_BQWH01000027.1"/>
</dbReference>
<dbReference type="Gene3D" id="1.10.10.10">
    <property type="entry name" value="Winged helix-like DNA-binding domain superfamily/Winged helix DNA-binding domain"/>
    <property type="match status" value="1"/>
</dbReference>
<sequence length="205" mass="23763">MLTDEELVQAMARGDQAAFEAFVHRYHAPLQHYLERTLHDPRKAEDLVQEVFVRLLKQLQQQKIPDHIRPWMYRVALNLCRDYWKSLAYRNEQQLTAEPPEAQDIQPSVVEIYERQEARKEIIGALRSLPEVQKEIVILRFFHDLKLQEITEVLQIPLSTTKTHLYSGLRKLKALLGPKAGSLTDTGGGRKENRGKPTKEGTPYV</sequence>
<dbReference type="Proteomes" id="UP000288943">
    <property type="component" value="Chromosome"/>
</dbReference>
<dbReference type="EMBL" id="CP026520">
    <property type="protein sequence ID" value="QAV16575.1"/>
    <property type="molecule type" value="Genomic_DNA"/>
</dbReference>
<feature type="domain" description="RNA polymerase sigma-70 region 2" evidence="6">
    <location>
        <begin position="23"/>
        <end position="86"/>
    </location>
</feature>
<keyword evidence="3" id="KW-0731">Sigma factor</keyword>
<evidence type="ECO:0000313" key="8">
    <source>
        <dbReference type="EMBL" id="MCY9596137.1"/>
    </source>
</evidence>
<evidence type="ECO:0000259" key="6">
    <source>
        <dbReference type="Pfam" id="PF04542"/>
    </source>
</evidence>
<feature type="compositionally biased region" description="Basic and acidic residues" evidence="5">
    <location>
        <begin position="188"/>
        <end position="199"/>
    </location>
</feature>
<accession>A0A410WQD8</accession>
<dbReference type="GO" id="GO:0003677">
    <property type="term" value="F:DNA binding"/>
    <property type="evidence" value="ECO:0007669"/>
    <property type="project" value="InterPro"/>
</dbReference>
<reference evidence="8 11" key="2">
    <citation type="submission" date="2022-05" db="EMBL/GenBank/DDBJ databases">
        <title>Genome Sequencing of Bee-Associated Microbes.</title>
        <authorList>
            <person name="Dunlap C."/>
        </authorList>
    </citation>
    <scope>NUCLEOTIDE SEQUENCE [LARGE SCALE GENOMIC DNA]</scope>
    <source>
        <strain evidence="8 11">NRRL B-23120</strain>
    </source>
</reference>
<evidence type="ECO:0000256" key="3">
    <source>
        <dbReference type="ARBA" id="ARBA00023082"/>
    </source>
</evidence>
<feature type="region of interest" description="Disordered" evidence="5">
    <location>
        <begin position="180"/>
        <end position="205"/>
    </location>
</feature>
<dbReference type="PANTHER" id="PTHR43133">
    <property type="entry name" value="RNA POLYMERASE ECF-TYPE SIGMA FACTO"/>
    <property type="match status" value="1"/>
</dbReference>
<gene>
    <name evidence="8" type="ORF">M5X16_10155</name>
    <name evidence="9" type="ORF">PC41400_02235</name>
</gene>
<dbReference type="SUPFAM" id="SSF88946">
    <property type="entry name" value="Sigma2 domain of RNA polymerase sigma factors"/>
    <property type="match status" value="1"/>
</dbReference>
<dbReference type="AlphaFoldDB" id="A0A410WQD8"/>
<dbReference type="InterPro" id="IPR039425">
    <property type="entry name" value="RNA_pol_sigma-70-like"/>
</dbReference>
<dbReference type="InterPro" id="IPR007627">
    <property type="entry name" value="RNA_pol_sigma70_r2"/>
</dbReference>
<evidence type="ECO:0000313" key="11">
    <source>
        <dbReference type="Proteomes" id="UP001527202"/>
    </source>
</evidence>
<dbReference type="InterPro" id="IPR013325">
    <property type="entry name" value="RNA_pol_sigma_r2"/>
</dbReference>
<evidence type="ECO:0000259" key="7">
    <source>
        <dbReference type="Pfam" id="PF08281"/>
    </source>
</evidence>
<keyword evidence="4" id="KW-0804">Transcription</keyword>
<reference evidence="9 10" key="1">
    <citation type="submission" date="2018-01" db="EMBL/GenBank/DDBJ databases">
        <title>The whole genome sequencing and assembly of Paenibacillus chitinolyticus KCCM 41400 strain.</title>
        <authorList>
            <person name="Kim J.-Y."/>
            <person name="Park M.-K."/>
            <person name="Lee Y.-J."/>
            <person name="Yi H."/>
            <person name="Bahn Y.-S."/>
            <person name="Kim J.F."/>
            <person name="Lee D.-W."/>
        </authorList>
    </citation>
    <scope>NUCLEOTIDE SEQUENCE [LARGE SCALE GENOMIC DNA]</scope>
    <source>
        <strain evidence="9 10">KCCM 41400</strain>
    </source>
</reference>
<protein>
    <submittedName>
        <fullName evidence="9">RNA polymerase sigma factor</fullName>
    </submittedName>
</protein>
<evidence type="ECO:0000256" key="5">
    <source>
        <dbReference type="SAM" id="MobiDB-lite"/>
    </source>
</evidence>
<dbReference type="Pfam" id="PF08281">
    <property type="entry name" value="Sigma70_r4_2"/>
    <property type="match status" value="1"/>
</dbReference>
<dbReference type="InterPro" id="IPR013324">
    <property type="entry name" value="RNA_pol_sigma_r3/r4-like"/>
</dbReference>
<name>A0A410WQD8_9BACL</name>
<dbReference type="KEGG" id="pchi:PC41400_02235"/>
<evidence type="ECO:0000256" key="2">
    <source>
        <dbReference type="ARBA" id="ARBA00023015"/>
    </source>
</evidence>
<dbReference type="CDD" id="cd06171">
    <property type="entry name" value="Sigma70_r4"/>
    <property type="match status" value="1"/>
</dbReference>
<dbReference type="GO" id="GO:0006352">
    <property type="term" value="P:DNA-templated transcription initiation"/>
    <property type="evidence" value="ECO:0007669"/>
    <property type="project" value="InterPro"/>
</dbReference>
<dbReference type="Gene3D" id="1.10.1740.10">
    <property type="match status" value="1"/>
</dbReference>